<evidence type="ECO:0000313" key="17">
    <source>
        <dbReference type="Proteomes" id="UP001061361"/>
    </source>
</evidence>
<evidence type="ECO:0000256" key="4">
    <source>
        <dbReference type="ARBA" id="ARBA00022630"/>
    </source>
</evidence>
<dbReference type="PANTHER" id="PTHR30040:SF2">
    <property type="entry name" value="FAD:PROTEIN FMN TRANSFERASE"/>
    <property type="match status" value="1"/>
</dbReference>
<keyword evidence="5" id="KW-0808">Transferase</keyword>
<feature type="transmembrane region" description="Helical" evidence="14">
    <location>
        <begin position="369"/>
        <end position="389"/>
    </location>
</feature>
<feature type="transmembrane region" description="Helical" evidence="14">
    <location>
        <begin position="282"/>
        <end position="303"/>
    </location>
</feature>
<feature type="transmembrane region" description="Helical" evidence="14">
    <location>
        <begin position="343"/>
        <end position="363"/>
    </location>
</feature>
<dbReference type="Pfam" id="PF07690">
    <property type="entry name" value="MFS_1"/>
    <property type="match status" value="1"/>
</dbReference>
<evidence type="ECO:0000256" key="6">
    <source>
        <dbReference type="ARBA" id="ARBA00022692"/>
    </source>
</evidence>
<feature type="transmembrane region" description="Helical" evidence="14">
    <location>
        <begin position="16"/>
        <end position="38"/>
    </location>
</feature>
<keyword evidence="7" id="KW-0479">Metal-binding</keyword>
<dbReference type="InterPro" id="IPR011701">
    <property type="entry name" value="MFS"/>
</dbReference>
<keyword evidence="6 14" id="KW-0812">Transmembrane</keyword>
<evidence type="ECO:0000256" key="8">
    <source>
        <dbReference type="ARBA" id="ARBA00022827"/>
    </source>
</evidence>
<keyword evidence="11 14" id="KW-0472">Membrane</keyword>
<evidence type="ECO:0000256" key="2">
    <source>
        <dbReference type="ARBA" id="ARBA00011955"/>
    </source>
</evidence>
<keyword evidence="8" id="KW-0274">FAD</keyword>
<dbReference type="SUPFAM" id="SSF103473">
    <property type="entry name" value="MFS general substrate transporter"/>
    <property type="match status" value="1"/>
</dbReference>
<evidence type="ECO:0000259" key="15">
    <source>
        <dbReference type="PROSITE" id="PS50850"/>
    </source>
</evidence>
<dbReference type="RefSeq" id="WP_264983415.1">
    <property type="nucleotide sequence ID" value="NZ_AP026708.1"/>
</dbReference>
<comment type="cofactor">
    <cofactor evidence="1">
        <name>Mg(2+)</name>
        <dbReference type="ChEBI" id="CHEBI:18420"/>
    </cofactor>
</comment>
<evidence type="ECO:0000256" key="1">
    <source>
        <dbReference type="ARBA" id="ARBA00001946"/>
    </source>
</evidence>
<feature type="domain" description="Major facilitator superfamily (MFS) profile" evidence="15">
    <location>
        <begin position="16"/>
        <end position="392"/>
    </location>
</feature>
<dbReference type="InterPro" id="IPR036259">
    <property type="entry name" value="MFS_trans_sf"/>
</dbReference>
<feature type="transmembrane region" description="Helical" evidence="14">
    <location>
        <begin position="82"/>
        <end position="100"/>
    </location>
</feature>
<evidence type="ECO:0000256" key="13">
    <source>
        <dbReference type="ARBA" id="ARBA00048540"/>
    </source>
</evidence>
<organism evidence="16 17">
    <name type="scientific">Pseudodesulfovibrio portus</name>
    <dbReference type="NCBI Taxonomy" id="231439"/>
    <lineage>
        <taxon>Bacteria</taxon>
        <taxon>Pseudomonadati</taxon>
        <taxon>Thermodesulfobacteriota</taxon>
        <taxon>Desulfovibrionia</taxon>
        <taxon>Desulfovibrionales</taxon>
        <taxon>Desulfovibrionaceae</taxon>
    </lineage>
</organism>
<protein>
    <recommendedName>
        <fullName evidence="3">FAD:protein FMN transferase</fullName>
        <ecNumber evidence="2">2.7.1.180</ecNumber>
    </recommendedName>
    <alternativeName>
        <fullName evidence="12">Flavin transferase</fullName>
    </alternativeName>
</protein>
<feature type="transmembrane region" description="Helical" evidence="14">
    <location>
        <begin position="217"/>
        <end position="239"/>
    </location>
</feature>
<accession>A0ABM8APL9</accession>
<proteinExistence type="predicted"/>
<name>A0ABM8APL9_9BACT</name>
<dbReference type="Gene3D" id="1.20.1250.20">
    <property type="entry name" value="MFS general substrate transporter like domains"/>
    <property type="match status" value="2"/>
</dbReference>
<feature type="transmembrane region" description="Helical" evidence="14">
    <location>
        <begin position="398"/>
        <end position="417"/>
    </location>
</feature>
<evidence type="ECO:0000256" key="3">
    <source>
        <dbReference type="ARBA" id="ARBA00016337"/>
    </source>
</evidence>
<evidence type="ECO:0000256" key="7">
    <source>
        <dbReference type="ARBA" id="ARBA00022723"/>
    </source>
</evidence>
<dbReference type="InterPro" id="IPR020846">
    <property type="entry name" value="MFS_dom"/>
</dbReference>
<feature type="transmembrane region" description="Helical" evidence="14">
    <location>
        <begin position="251"/>
        <end position="270"/>
    </location>
</feature>
<feature type="transmembrane region" description="Helical" evidence="14">
    <location>
        <begin position="309"/>
        <end position="331"/>
    </location>
</feature>
<dbReference type="EC" id="2.7.1.180" evidence="2"/>
<dbReference type="InterPro" id="IPR024932">
    <property type="entry name" value="ApbE"/>
</dbReference>
<evidence type="ECO:0000256" key="9">
    <source>
        <dbReference type="ARBA" id="ARBA00022842"/>
    </source>
</evidence>
<sequence length="729" mass="76871">MQTRETTRSRTGDFRILAAILAGGLFSALGVGLFSFTIPLVSMDERISGAWLGSAFAAYYLAKLIVSPLSGMAADRFGPRPVLLLGMCAGCLIPPLYFLLPGLKTLYAIQIAMGLVSGLIRPVGMATLGSAAAGTNLTRWFAAQSALFSLAAFAGPIVGSLLYFNRSMAPVLIGLAACMGAALLATLFLLPGKTVTHRRDTVEPPAPDYCSKEKTTALLLAIGGRTLGIGLLTAFYPILLVDTLGRHGPTVAATYAVPGLATFLGLSLSGRFSTRKPDLDRVVFGMLLSAGSLFVLGSCTQLWQFVTFGAIMGGGAALSIPASMALASSYARRQGAVFGAANFASGVGFLLGPLLGGLIVQHYHSPLPAMQTAAALGGLACLPLVTITLREHFHWGTALSRSATGICSVTLLVIMAVCLSPRTDIESPGKGLYRFTDVAMGTIVNLTLEAKSRGAAAVAARKTMSAMRALQQDFDHRNLDGSIGRINRNAGLSWIKPTPRAFALLERTLEYSDRSGGVFDPTIGALTTSPLYYALDKTLAHAKSGLVDYRLVLVDRPGKRVRLKKKGMALDLGGIAKGTIVDAGVAFLRKQGIPSGIVEAGGDFYCFGDRDWTVGIRHPRNSASLQTISVREKGVCGSGDYQQFVTTEENGKPVKRHHIINPATMESAQESIGVTVIADSAEKADVLATTLFIMGPTQGTGFLAEHSPDSAAIWFLPDHTAAITDNFPH</sequence>
<dbReference type="Gene3D" id="3.10.520.10">
    <property type="entry name" value="ApbE-like domains"/>
    <property type="match status" value="1"/>
</dbReference>
<reference evidence="16" key="1">
    <citation type="submission" date="2022-08" db="EMBL/GenBank/DDBJ databases">
        <title>Genome Sequence of the sulphate-reducing bacterium, Pseudodesulfovibrio portus JCM14722.</title>
        <authorList>
            <person name="Kondo R."/>
            <person name="Kataoka T."/>
        </authorList>
    </citation>
    <scope>NUCLEOTIDE SEQUENCE</scope>
    <source>
        <strain evidence="16">JCM 14722</strain>
    </source>
</reference>
<dbReference type="EMBL" id="AP026708">
    <property type="protein sequence ID" value="BDQ33362.1"/>
    <property type="molecule type" value="Genomic_DNA"/>
</dbReference>
<dbReference type="PANTHER" id="PTHR30040">
    <property type="entry name" value="THIAMINE BIOSYNTHESIS LIPOPROTEIN APBE"/>
    <property type="match status" value="1"/>
</dbReference>
<keyword evidence="9" id="KW-0460">Magnesium</keyword>
<dbReference type="PROSITE" id="PS50850">
    <property type="entry name" value="MFS"/>
    <property type="match status" value="1"/>
</dbReference>
<feature type="transmembrane region" description="Helical" evidence="14">
    <location>
        <begin position="169"/>
        <end position="190"/>
    </location>
</feature>
<keyword evidence="4" id="KW-0285">Flavoprotein</keyword>
<evidence type="ECO:0000256" key="14">
    <source>
        <dbReference type="SAM" id="Phobius"/>
    </source>
</evidence>
<evidence type="ECO:0000256" key="10">
    <source>
        <dbReference type="ARBA" id="ARBA00022989"/>
    </source>
</evidence>
<comment type="catalytic activity">
    <reaction evidence="13">
        <text>L-threonyl-[protein] + FAD = FMN-L-threonyl-[protein] + AMP + H(+)</text>
        <dbReference type="Rhea" id="RHEA:36847"/>
        <dbReference type="Rhea" id="RHEA-COMP:11060"/>
        <dbReference type="Rhea" id="RHEA-COMP:11061"/>
        <dbReference type="ChEBI" id="CHEBI:15378"/>
        <dbReference type="ChEBI" id="CHEBI:30013"/>
        <dbReference type="ChEBI" id="CHEBI:57692"/>
        <dbReference type="ChEBI" id="CHEBI:74257"/>
        <dbReference type="ChEBI" id="CHEBI:456215"/>
        <dbReference type="EC" id="2.7.1.180"/>
    </reaction>
</comment>
<feature type="transmembrane region" description="Helical" evidence="14">
    <location>
        <begin position="140"/>
        <end position="163"/>
    </location>
</feature>
<evidence type="ECO:0000256" key="11">
    <source>
        <dbReference type="ARBA" id="ARBA00023136"/>
    </source>
</evidence>
<dbReference type="InterPro" id="IPR003374">
    <property type="entry name" value="ApbE-like_sf"/>
</dbReference>
<gene>
    <name evidence="16" type="ORF">JCM14722_09040</name>
</gene>
<feature type="transmembrane region" description="Helical" evidence="14">
    <location>
        <begin position="106"/>
        <end position="128"/>
    </location>
</feature>
<dbReference type="Pfam" id="PF02424">
    <property type="entry name" value="ApbE"/>
    <property type="match status" value="1"/>
</dbReference>
<feature type="transmembrane region" description="Helical" evidence="14">
    <location>
        <begin position="50"/>
        <end position="70"/>
    </location>
</feature>
<evidence type="ECO:0000256" key="5">
    <source>
        <dbReference type="ARBA" id="ARBA00022679"/>
    </source>
</evidence>
<dbReference type="SUPFAM" id="SSF143631">
    <property type="entry name" value="ApbE-like"/>
    <property type="match status" value="1"/>
</dbReference>
<evidence type="ECO:0000313" key="16">
    <source>
        <dbReference type="EMBL" id="BDQ33362.1"/>
    </source>
</evidence>
<evidence type="ECO:0000256" key="12">
    <source>
        <dbReference type="ARBA" id="ARBA00031306"/>
    </source>
</evidence>
<keyword evidence="17" id="KW-1185">Reference proteome</keyword>
<keyword evidence="10 14" id="KW-1133">Transmembrane helix</keyword>
<dbReference type="Proteomes" id="UP001061361">
    <property type="component" value="Chromosome"/>
</dbReference>